<proteinExistence type="predicted"/>
<gene>
    <name evidence="2" type="ORF">NK6_5539</name>
</gene>
<dbReference type="AlphaFoldDB" id="A0A0E4FZ98"/>
<accession>A0A0E4FZ98</accession>
<dbReference type="Proteomes" id="UP000063308">
    <property type="component" value="Chromosome"/>
</dbReference>
<dbReference type="EMBL" id="AP014685">
    <property type="protein sequence ID" value="BAR58697.1"/>
    <property type="molecule type" value="Genomic_DNA"/>
</dbReference>
<organism evidence="2 3">
    <name type="scientific">Bradyrhizobium diazoefficiens</name>
    <dbReference type="NCBI Taxonomy" id="1355477"/>
    <lineage>
        <taxon>Bacteria</taxon>
        <taxon>Pseudomonadati</taxon>
        <taxon>Pseudomonadota</taxon>
        <taxon>Alphaproteobacteria</taxon>
        <taxon>Hyphomicrobiales</taxon>
        <taxon>Nitrobacteraceae</taxon>
        <taxon>Bradyrhizobium</taxon>
    </lineage>
</organism>
<sequence length="53" mass="6043">MRGHQGKFSSRRDRPGPWRDPPGEVKRGEAAALNAISILRGRRQLTRCLTPWC</sequence>
<reference evidence="2 3" key="1">
    <citation type="submission" date="2014-11" db="EMBL/GenBank/DDBJ databases">
        <title>Symbiosis island explosion on the genome of extra-slow-growing strains of soybean bradyrhizobia with massive insertion sequences.</title>
        <authorList>
            <person name="Iida T."/>
            <person name="Minamisawa K."/>
        </authorList>
    </citation>
    <scope>NUCLEOTIDE SEQUENCE [LARGE SCALE GENOMIC DNA]</scope>
    <source>
        <strain evidence="2 3">NK6</strain>
    </source>
</reference>
<name>A0A0E4FZ98_9BRAD</name>
<protein>
    <submittedName>
        <fullName evidence="2">Uncharacterized protein</fullName>
    </submittedName>
</protein>
<evidence type="ECO:0000313" key="3">
    <source>
        <dbReference type="Proteomes" id="UP000063308"/>
    </source>
</evidence>
<feature type="region of interest" description="Disordered" evidence="1">
    <location>
        <begin position="1"/>
        <end position="29"/>
    </location>
</feature>
<evidence type="ECO:0000313" key="2">
    <source>
        <dbReference type="EMBL" id="BAR58697.1"/>
    </source>
</evidence>
<feature type="compositionally biased region" description="Basic and acidic residues" evidence="1">
    <location>
        <begin position="10"/>
        <end position="29"/>
    </location>
</feature>
<evidence type="ECO:0000256" key="1">
    <source>
        <dbReference type="SAM" id="MobiDB-lite"/>
    </source>
</evidence>